<dbReference type="InterPro" id="IPR002347">
    <property type="entry name" value="SDR_fam"/>
</dbReference>
<evidence type="ECO:0000256" key="1">
    <source>
        <dbReference type="ARBA" id="ARBA00006484"/>
    </source>
</evidence>
<dbReference type="InterPro" id="IPR036291">
    <property type="entry name" value="NAD(P)-bd_dom_sf"/>
</dbReference>
<evidence type="ECO:0000313" key="4">
    <source>
        <dbReference type="Proteomes" id="UP001153076"/>
    </source>
</evidence>
<dbReference type="Proteomes" id="UP001153076">
    <property type="component" value="Unassembled WGS sequence"/>
</dbReference>
<dbReference type="AlphaFoldDB" id="A0A9Q1QLI5"/>
<dbReference type="PRINTS" id="PR00081">
    <property type="entry name" value="GDHRDH"/>
</dbReference>
<dbReference type="PANTHER" id="PTHR43180">
    <property type="entry name" value="3-OXOACYL-(ACYL-CARRIER-PROTEIN) REDUCTASE (AFU_ORTHOLOGUE AFUA_6G11210)"/>
    <property type="match status" value="1"/>
</dbReference>
<protein>
    <submittedName>
        <fullName evidence="3">Uncharacterized protein</fullName>
    </submittedName>
</protein>
<proteinExistence type="inferred from homology"/>
<reference evidence="3" key="1">
    <citation type="submission" date="2022-04" db="EMBL/GenBank/DDBJ databases">
        <title>Carnegiea gigantea Genome sequencing and assembly v2.</title>
        <authorList>
            <person name="Copetti D."/>
            <person name="Sanderson M.J."/>
            <person name="Burquez A."/>
            <person name="Wojciechowski M.F."/>
        </authorList>
    </citation>
    <scope>NUCLEOTIDE SEQUENCE</scope>
    <source>
        <strain evidence="3">SGP5-SGP5p</strain>
        <tissue evidence="3">Aerial part</tissue>
    </source>
</reference>
<dbReference type="PANTHER" id="PTHR43180:SF55">
    <property type="entry name" value="ALCOHOL DEHYDROGENASE-LIKE PROTEIN"/>
    <property type="match status" value="1"/>
</dbReference>
<dbReference type="Pfam" id="PF00106">
    <property type="entry name" value="adh_short"/>
    <property type="match status" value="1"/>
</dbReference>
<sequence>MAAHLTLDLKVACRTFAFKNRSSGVQMPKKISGINRLEGKVALITGGASGLGKAIAQEFSQQGAHVSIADINAKLGSQVAKNIGIAAHFIQCDVTDEAQVDHAVDAVMTHKGKLNIMFNNARVAGPQQPPSIVDLDLDQFDKVMQINVRATFTGIKHASRVMIPAKSGVDPLQDKHMLGCGWARPIPIFNIKVHDT</sequence>
<accession>A0A9Q1QLI5</accession>
<evidence type="ECO:0000256" key="2">
    <source>
        <dbReference type="ARBA" id="ARBA00023002"/>
    </source>
</evidence>
<dbReference type="OrthoDB" id="294295at2759"/>
<dbReference type="EMBL" id="JAKOGI010000063">
    <property type="protein sequence ID" value="KAJ8445996.1"/>
    <property type="molecule type" value="Genomic_DNA"/>
</dbReference>
<dbReference type="SUPFAM" id="SSF51735">
    <property type="entry name" value="NAD(P)-binding Rossmann-fold domains"/>
    <property type="match status" value="1"/>
</dbReference>
<comment type="caution">
    <text evidence="3">The sequence shown here is derived from an EMBL/GenBank/DDBJ whole genome shotgun (WGS) entry which is preliminary data.</text>
</comment>
<evidence type="ECO:0000313" key="3">
    <source>
        <dbReference type="EMBL" id="KAJ8445996.1"/>
    </source>
</evidence>
<organism evidence="3 4">
    <name type="scientific">Carnegiea gigantea</name>
    <dbReference type="NCBI Taxonomy" id="171969"/>
    <lineage>
        <taxon>Eukaryota</taxon>
        <taxon>Viridiplantae</taxon>
        <taxon>Streptophyta</taxon>
        <taxon>Embryophyta</taxon>
        <taxon>Tracheophyta</taxon>
        <taxon>Spermatophyta</taxon>
        <taxon>Magnoliopsida</taxon>
        <taxon>eudicotyledons</taxon>
        <taxon>Gunneridae</taxon>
        <taxon>Pentapetalae</taxon>
        <taxon>Caryophyllales</taxon>
        <taxon>Cactineae</taxon>
        <taxon>Cactaceae</taxon>
        <taxon>Cactoideae</taxon>
        <taxon>Echinocereeae</taxon>
        <taxon>Carnegiea</taxon>
    </lineage>
</organism>
<dbReference type="Gene3D" id="3.40.50.720">
    <property type="entry name" value="NAD(P)-binding Rossmann-like Domain"/>
    <property type="match status" value="1"/>
</dbReference>
<dbReference type="GO" id="GO:0016491">
    <property type="term" value="F:oxidoreductase activity"/>
    <property type="evidence" value="ECO:0007669"/>
    <property type="project" value="UniProtKB-KW"/>
</dbReference>
<keyword evidence="4" id="KW-1185">Reference proteome</keyword>
<comment type="similarity">
    <text evidence="1">Belongs to the short-chain dehydrogenases/reductases (SDR) family.</text>
</comment>
<keyword evidence="2" id="KW-0560">Oxidoreductase</keyword>
<name>A0A9Q1QLI5_9CARY</name>
<gene>
    <name evidence="3" type="ORF">Cgig2_021828</name>
</gene>